<dbReference type="SMART" id="SM00852">
    <property type="entry name" value="MoCF_biosynth"/>
    <property type="match status" value="1"/>
</dbReference>
<dbReference type="Gene3D" id="3.30.70.2860">
    <property type="match status" value="1"/>
</dbReference>
<evidence type="ECO:0000256" key="1">
    <source>
        <dbReference type="HAMAP-Rule" id="MF_00226"/>
    </source>
</evidence>
<reference evidence="3 4" key="1">
    <citation type="submission" date="2016-02" db="EMBL/GenBank/DDBJ databases">
        <authorList>
            <person name="Wen L."/>
            <person name="He K."/>
            <person name="Yang H."/>
        </authorList>
    </citation>
    <scope>NUCLEOTIDE SEQUENCE [LARGE SCALE GENOMIC DNA]</scope>
    <source>
        <strain evidence="3 4">DSM 22607</strain>
    </source>
</reference>
<dbReference type="EMBL" id="LSZW01000063">
    <property type="protein sequence ID" value="KXK65092.1"/>
    <property type="molecule type" value="Genomic_DNA"/>
</dbReference>
<dbReference type="KEGG" id="cmiu:B1H56_03590"/>
<protein>
    <recommendedName>
        <fullName evidence="1">Putative competence-damage inducible protein</fullName>
    </recommendedName>
</protein>
<dbReference type="InterPro" id="IPR036653">
    <property type="entry name" value="CinA-like_C"/>
</dbReference>
<dbReference type="Gene3D" id="3.90.950.20">
    <property type="entry name" value="CinA-like"/>
    <property type="match status" value="1"/>
</dbReference>
<dbReference type="Pfam" id="PF00994">
    <property type="entry name" value="MoCF_biosynth"/>
    <property type="match status" value="1"/>
</dbReference>
<dbReference type="Pfam" id="PF02464">
    <property type="entry name" value="CinA"/>
    <property type="match status" value="1"/>
</dbReference>
<dbReference type="NCBIfam" id="TIGR00200">
    <property type="entry name" value="cinA_nterm"/>
    <property type="match status" value="1"/>
</dbReference>
<comment type="similarity">
    <text evidence="1">Belongs to the CinA family.</text>
</comment>
<gene>
    <name evidence="1" type="primary">cinA</name>
    <name evidence="3" type="ORF">HMPREF3293_02350</name>
</gene>
<evidence type="ECO:0000259" key="2">
    <source>
        <dbReference type="SMART" id="SM00852"/>
    </source>
</evidence>
<dbReference type="SUPFAM" id="SSF53218">
    <property type="entry name" value="Molybdenum cofactor biosynthesis proteins"/>
    <property type="match status" value="1"/>
</dbReference>
<dbReference type="PANTHER" id="PTHR13939">
    <property type="entry name" value="NICOTINAMIDE-NUCLEOTIDE AMIDOHYDROLASE PNCC"/>
    <property type="match status" value="1"/>
</dbReference>
<dbReference type="InterPro" id="IPR008136">
    <property type="entry name" value="CinA_C"/>
</dbReference>
<dbReference type="Pfam" id="PF18146">
    <property type="entry name" value="CinA_KH"/>
    <property type="match status" value="1"/>
</dbReference>
<dbReference type="PANTHER" id="PTHR13939:SF0">
    <property type="entry name" value="NMN AMIDOHYDROLASE-LIKE PROTEIN YFAY"/>
    <property type="match status" value="1"/>
</dbReference>
<dbReference type="AlphaFoldDB" id="A0A136Q358"/>
<dbReference type="NCBIfam" id="TIGR00199">
    <property type="entry name" value="PncC_domain"/>
    <property type="match status" value="1"/>
</dbReference>
<dbReference type="RefSeq" id="WP_066518879.1">
    <property type="nucleotide sequence ID" value="NZ_CABMOF010000001.1"/>
</dbReference>
<dbReference type="InterPro" id="IPR008135">
    <property type="entry name" value="Competence-induced_CinA"/>
</dbReference>
<feature type="domain" description="MoaB/Mog" evidence="2">
    <location>
        <begin position="4"/>
        <end position="170"/>
    </location>
</feature>
<dbReference type="Proteomes" id="UP000070366">
    <property type="component" value="Unassembled WGS sequence"/>
</dbReference>
<dbReference type="OrthoDB" id="9801454at2"/>
<dbReference type="Gene3D" id="3.40.980.10">
    <property type="entry name" value="MoaB/Mog-like domain"/>
    <property type="match status" value="1"/>
</dbReference>
<dbReference type="HAMAP" id="MF_00226_B">
    <property type="entry name" value="CinA_B"/>
    <property type="match status" value="1"/>
</dbReference>
<sequence>MKAEILCVGTELLLGDIINTNAAYIARELAAIGIDVYYQTVVGDNDGRLKDSLTLAFSRADVVVMTGGLGPTYDDLTKETVAEYFHKEMVMDTASLGSIEGFFKRLKRPMTENNRKQAMMPEGATIFPNSNGTAPGLAVSENGKTAILLPGPPSEMQPMFQSSVLPYLMGFSDKVLISHNVRVFGMGESRVEDALHDLMKNSTNPTIAPYAKEGEVTLRVTASADTKEKCEEMIAPVIGRIREVLGQYIYGIDVPNLQTAAVTELIKKKVTVATAESCTGGLVSERITQVPGASEIFGCGICSYANEIKHRVLGVSKETLAKHGAVSEQTAEEMARGVRKLSGADIGVSTTGIAGPGGGTPEKPVGLVYIGIDSEKLTTVLRLNINYHKADERMYIRHMTAQNVFKLVLRALENY</sequence>
<comment type="caution">
    <text evidence="3">The sequence shown here is derived from an EMBL/GenBank/DDBJ whole genome shotgun (WGS) entry which is preliminary data.</text>
</comment>
<organism evidence="3 4">
    <name type="scientific">Christensenella minuta</name>
    <dbReference type="NCBI Taxonomy" id="626937"/>
    <lineage>
        <taxon>Bacteria</taxon>
        <taxon>Bacillati</taxon>
        <taxon>Bacillota</taxon>
        <taxon>Clostridia</taxon>
        <taxon>Christensenellales</taxon>
        <taxon>Christensenellaceae</taxon>
        <taxon>Christensenella</taxon>
    </lineage>
</organism>
<dbReference type="PIRSF" id="PIRSF006728">
    <property type="entry name" value="CinA"/>
    <property type="match status" value="1"/>
</dbReference>
<dbReference type="STRING" id="626937.HMPREF3293_02350"/>
<keyword evidence="4" id="KW-1185">Reference proteome</keyword>
<name>A0A136Q358_9FIRM</name>
<dbReference type="InterPro" id="IPR050101">
    <property type="entry name" value="CinA"/>
</dbReference>
<proteinExistence type="inferred from homology"/>
<dbReference type="NCBIfam" id="NF001813">
    <property type="entry name" value="PRK00549.1"/>
    <property type="match status" value="1"/>
</dbReference>
<evidence type="ECO:0000313" key="3">
    <source>
        <dbReference type="EMBL" id="KXK65092.1"/>
    </source>
</evidence>
<dbReference type="PATRIC" id="fig|626937.4.peg.2307"/>
<dbReference type="NCBIfam" id="TIGR00177">
    <property type="entry name" value="molyb_syn"/>
    <property type="match status" value="1"/>
</dbReference>
<accession>A0A136Q358</accession>
<dbReference type="InterPro" id="IPR036425">
    <property type="entry name" value="MoaB/Mog-like_dom_sf"/>
</dbReference>
<dbReference type="SUPFAM" id="SSF142433">
    <property type="entry name" value="CinA-like"/>
    <property type="match status" value="1"/>
</dbReference>
<dbReference type="CDD" id="cd00885">
    <property type="entry name" value="cinA"/>
    <property type="match status" value="1"/>
</dbReference>
<evidence type="ECO:0000313" key="4">
    <source>
        <dbReference type="Proteomes" id="UP000070366"/>
    </source>
</evidence>
<dbReference type="InterPro" id="IPR041424">
    <property type="entry name" value="CinA_KH"/>
</dbReference>
<dbReference type="InterPro" id="IPR001453">
    <property type="entry name" value="MoaB/Mog_dom"/>
</dbReference>